<name>A0ABR9GIU7_9HYPH</name>
<dbReference type="Gene3D" id="3.90.70.10">
    <property type="entry name" value="Cysteine proteinases"/>
    <property type="match status" value="1"/>
</dbReference>
<comment type="caution">
    <text evidence="1">The sequence shown here is derived from an EMBL/GenBank/DDBJ whole genome shotgun (WGS) entry which is preliminary data.</text>
</comment>
<dbReference type="InterPro" id="IPR021770">
    <property type="entry name" value="DUF3335"/>
</dbReference>
<organism evidence="1 2">
    <name type="scientific">Aminobacter carboxidus</name>
    <dbReference type="NCBI Taxonomy" id="376165"/>
    <lineage>
        <taxon>Bacteria</taxon>
        <taxon>Pseudomonadati</taxon>
        <taxon>Pseudomonadota</taxon>
        <taxon>Alphaproteobacteria</taxon>
        <taxon>Hyphomicrobiales</taxon>
        <taxon>Phyllobacteriaceae</taxon>
        <taxon>Aminobacter</taxon>
    </lineage>
</organism>
<dbReference type="Proteomes" id="UP000598227">
    <property type="component" value="Unassembled WGS sequence"/>
</dbReference>
<gene>
    <name evidence="1" type="ORF">IHE39_04615</name>
</gene>
<keyword evidence="2" id="KW-1185">Reference proteome</keyword>
<evidence type="ECO:0000313" key="2">
    <source>
        <dbReference type="Proteomes" id="UP000598227"/>
    </source>
</evidence>
<evidence type="ECO:0000313" key="1">
    <source>
        <dbReference type="EMBL" id="MBE1203572.1"/>
    </source>
</evidence>
<reference evidence="1 2" key="1">
    <citation type="submission" date="2020-09" db="EMBL/GenBank/DDBJ databases">
        <title>Draft Genome Sequence of Aminobacter carboxidus type strain DSM 1086, a soil Gram-negative carboxydobacterium.</title>
        <authorList>
            <person name="Turrini P."/>
            <person name="Tescari M."/>
            <person name="Artuso I."/>
            <person name="Lugli G.A."/>
            <person name="Frangipani E."/>
            <person name="Ventura M."/>
            <person name="Visca P."/>
        </authorList>
    </citation>
    <scope>NUCLEOTIDE SEQUENCE [LARGE SCALE GENOMIC DNA]</scope>
    <source>
        <strain evidence="1 2">DSM 1086</strain>
    </source>
</reference>
<dbReference type="Pfam" id="PF11814">
    <property type="entry name" value="DUF3335"/>
    <property type="match status" value="1"/>
</dbReference>
<dbReference type="EMBL" id="JACZEP010000001">
    <property type="protein sequence ID" value="MBE1203572.1"/>
    <property type="molecule type" value="Genomic_DNA"/>
</dbReference>
<protein>
    <submittedName>
        <fullName evidence="1">Peptidase C39 family protein</fullName>
    </submittedName>
</protein>
<proteinExistence type="predicted"/>
<sequence length="385" mass="41638">MAEPINITQLLDGHEAPQGVPAAMAEHLAAIQSARGRIVFMAYRGHAIVGLLIGRRRRTSTMLRISHFWVDADDIDRNAVGSELVSAMDQLSLDSDILTWRIATVPGEDAISTNLRAIAGIAAARSGAPYAERRLRNDGPTASSRTPIYTQTTGFTCGSASLMMAFAGLDPSSGIDRLLELAMWREATTVVSMDGPGGCDPYGLALAANSRGHAVKVFMSTSEAILIDRGNTEAKRDLMKFVQADFKSRVLEAGIEVEARAFTIAELRSAVAGGSIAVVLIDQRETHGRTAPHWVVAHAVSEEHFLVNDPWFEVDALENAADVVDLPIRDAMLDRMAWYGEPAYRAALIIGPRATCASDDADRSAHQRRDGVFDEAYEAERGHLG</sequence>
<dbReference type="RefSeq" id="WP_192565651.1">
    <property type="nucleotide sequence ID" value="NZ_JACZEP010000001.1"/>
</dbReference>
<accession>A0ABR9GIU7</accession>